<sequence length="254" mass="27436">MAETQSRFRAVIFDVDGVLVDSPHETAWREALAELMTGDWRDLQPETSWTDDAFTAEVYRQLLSGRPRMDGARAALEYFAMPDAERRAVDYAERKQARLLRLIDERRFRAYDDGVRFVAAVQAAGIAVAAASSSKNAGLFLQAIPAHDRPGATLLDRFDADLSGRPVAHGKPDPALFLTAADELGVPAQACVVVEDAISGIRAAKAGGMWALGVARFDDTADLEDAGADLVVTSLDEVDVDAFTAGRLVRRGSA</sequence>
<reference evidence="2" key="1">
    <citation type="submission" date="2015-01" db="EMBL/GenBank/DDBJ databases">
        <title>Draft genome sequence of Rhodococcus pyridinivorans strain KG-16, a hydrocarbon-degrading bacterium.</title>
        <authorList>
            <person name="Aggarwal R.K."/>
            <person name="Dawar C."/>
        </authorList>
    </citation>
    <scope>NUCLEOTIDE SEQUENCE [LARGE SCALE GENOMIC DNA]</scope>
    <source>
        <strain evidence="2">KG-16</strain>
    </source>
</reference>
<dbReference type="Gene3D" id="3.40.50.1000">
    <property type="entry name" value="HAD superfamily/HAD-like"/>
    <property type="match status" value="1"/>
</dbReference>
<dbReference type="InterPro" id="IPR006439">
    <property type="entry name" value="HAD-SF_hydro_IA"/>
</dbReference>
<dbReference type="InterPro" id="IPR023214">
    <property type="entry name" value="HAD_sf"/>
</dbReference>
<dbReference type="PRINTS" id="PR00413">
    <property type="entry name" value="HADHALOGNASE"/>
</dbReference>
<evidence type="ECO:0000313" key="1">
    <source>
        <dbReference type="EMBL" id="KSZ57403.1"/>
    </source>
</evidence>
<dbReference type="Gene3D" id="1.10.150.240">
    <property type="entry name" value="Putative phosphatase, domain 2"/>
    <property type="match status" value="1"/>
</dbReference>
<dbReference type="PATRIC" id="fig|1441730.3.peg.3780"/>
<dbReference type="PANTHER" id="PTHR43481">
    <property type="entry name" value="FRUCTOSE-1-PHOSPHATE PHOSPHATASE"/>
    <property type="match status" value="1"/>
</dbReference>
<dbReference type="InterPro" id="IPR036412">
    <property type="entry name" value="HAD-like_sf"/>
</dbReference>
<gene>
    <name evidence="1" type="ORF">Z045_18145</name>
</gene>
<dbReference type="EMBL" id="AZXY01000009">
    <property type="protein sequence ID" value="KSZ57403.1"/>
    <property type="molecule type" value="Genomic_DNA"/>
</dbReference>
<dbReference type="InterPro" id="IPR051806">
    <property type="entry name" value="HAD-like_SPP"/>
</dbReference>
<keyword evidence="1" id="KW-0378">Hydrolase</keyword>
<evidence type="ECO:0000313" key="2">
    <source>
        <dbReference type="Proteomes" id="UP000053060"/>
    </source>
</evidence>
<comment type="caution">
    <text evidence="1">The sequence shown here is derived from an EMBL/GenBank/DDBJ whole genome shotgun (WGS) entry which is preliminary data.</text>
</comment>
<reference evidence="1 2" key="2">
    <citation type="journal article" date="2016" name="Genome Announc.">
        <title>Draft Genome Sequence of a Versatile Hydrocarbon-Degrading Bacterium, Rhodococcus pyridinivorans Strain KG-16, Collected from Oil Fields in India.</title>
        <authorList>
            <person name="Aggarwal R.K."/>
            <person name="Dawar C."/>
            <person name="Phanindranath R."/>
            <person name="Mutnuri L."/>
            <person name="Dayal A.M."/>
        </authorList>
    </citation>
    <scope>NUCLEOTIDE SEQUENCE [LARGE SCALE GENOMIC DNA]</scope>
    <source>
        <strain evidence="1 2">KG-16</strain>
    </source>
</reference>
<organism evidence="1 2">
    <name type="scientific">Rhodococcus pyridinivorans KG-16</name>
    <dbReference type="NCBI Taxonomy" id="1441730"/>
    <lineage>
        <taxon>Bacteria</taxon>
        <taxon>Bacillati</taxon>
        <taxon>Actinomycetota</taxon>
        <taxon>Actinomycetes</taxon>
        <taxon>Mycobacteriales</taxon>
        <taxon>Nocardiaceae</taxon>
        <taxon>Rhodococcus</taxon>
    </lineage>
</organism>
<dbReference type="AlphaFoldDB" id="A0A0V9UHC2"/>
<dbReference type="PANTHER" id="PTHR43481:SF4">
    <property type="entry name" value="GLYCEROL-1-PHOSPHATE PHOSPHOHYDROLASE 1-RELATED"/>
    <property type="match status" value="1"/>
</dbReference>
<dbReference type="RefSeq" id="WP_060653087.1">
    <property type="nucleotide sequence ID" value="NZ_AZXY01000009.1"/>
</dbReference>
<dbReference type="SFLD" id="SFLDG01129">
    <property type="entry name" value="C1.5:_HAD__Beta-PGM__Phosphata"/>
    <property type="match status" value="1"/>
</dbReference>
<dbReference type="Proteomes" id="UP000053060">
    <property type="component" value="Unassembled WGS sequence"/>
</dbReference>
<dbReference type="InterPro" id="IPR023198">
    <property type="entry name" value="PGP-like_dom2"/>
</dbReference>
<proteinExistence type="predicted"/>
<name>A0A0V9UHC2_9NOCA</name>
<protein>
    <submittedName>
        <fullName evidence="1">HAD family hydrolase</fullName>
    </submittedName>
</protein>
<dbReference type="SUPFAM" id="SSF56784">
    <property type="entry name" value="HAD-like"/>
    <property type="match status" value="1"/>
</dbReference>
<dbReference type="Pfam" id="PF00702">
    <property type="entry name" value="Hydrolase"/>
    <property type="match status" value="1"/>
</dbReference>
<dbReference type="GO" id="GO:0050308">
    <property type="term" value="F:sugar-phosphatase activity"/>
    <property type="evidence" value="ECO:0007669"/>
    <property type="project" value="TreeGrafter"/>
</dbReference>
<accession>A0A0V9UHC2</accession>
<dbReference type="SFLD" id="SFLDS00003">
    <property type="entry name" value="Haloacid_Dehalogenase"/>
    <property type="match status" value="1"/>
</dbReference>
<dbReference type="NCBIfam" id="TIGR01509">
    <property type="entry name" value="HAD-SF-IA-v3"/>
    <property type="match status" value="1"/>
</dbReference>